<evidence type="ECO:0000256" key="1">
    <source>
        <dbReference type="SAM" id="MobiDB-lite"/>
    </source>
</evidence>
<reference evidence="2 3" key="1">
    <citation type="submission" date="2017-11" db="EMBL/GenBank/DDBJ databases">
        <title>Streptomyces carmine sp. nov., a novel actinomycete isolated from Sophora alopecuroides in Xinjiang, China.</title>
        <authorList>
            <person name="Wang Y."/>
            <person name="Luo X."/>
            <person name="Wan C."/>
            <person name="Zhang L."/>
        </authorList>
    </citation>
    <scope>NUCLEOTIDE SEQUENCE [LARGE SCALE GENOMIC DNA]</scope>
    <source>
        <strain evidence="2 3">TRM SA0054</strain>
    </source>
</reference>
<comment type="caution">
    <text evidence="2">The sequence shown here is derived from an EMBL/GenBank/DDBJ whole genome shotgun (WGS) entry which is preliminary data.</text>
</comment>
<gene>
    <name evidence="2" type="ORF">CUT44_28055</name>
</gene>
<evidence type="ECO:0000313" key="3">
    <source>
        <dbReference type="Proteomes" id="UP000230407"/>
    </source>
</evidence>
<dbReference type="AlphaFoldDB" id="A0A2M8LQB5"/>
<feature type="compositionally biased region" description="Low complexity" evidence="1">
    <location>
        <begin position="41"/>
        <end position="54"/>
    </location>
</feature>
<dbReference type="Proteomes" id="UP000230407">
    <property type="component" value="Unassembled WGS sequence"/>
</dbReference>
<evidence type="ECO:0000313" key="2">
    <source>
        <dbReference type="EMBL" id="PJE94151.1"/>
    </source>
</evidence>
<sequence>MSGWTPSQAEGERDDQEGVDQSRGLSERHSAERSAQGGGSAPASAQSGRPSQAEGGRGDAEGAEQDRGER</sequence>
<protein>
    <submittedName>
        <fullName evidence="2">Uncharacterized protein</fullName>
    </submittedName>
</protein>
<keyword evidence="3" id="KW-1185">Reference proteome</keyword>
<organism evidence="2 3">
    <name type="scientific">Streptomyces carminius</name>
    <dbReference type="NCBI Taxonomy" id="2665496"/>
    <lineage>
        <taxon>Bacteria</taxon>
        <taxon>Bacillati</taxon>
        <taxon>Actinomycetota</taxon>
        <taxon>Actinomycetes</taxon>
        <taxon>Kitasatosporales</taxon>
        <taxon>Streptomycetaceae</taxon>
        <taxon>Streptomyces</taxon>
    </lineage>
</organism>
<feature type="compositionally biased region" description="Basic and acidic residues" evidence="1">
    <location>
        <begin position="56"/>
        <end position="70"/>
    </location>
</feature>
<feature type="region of interest" description="Disordered" evidence="1">
    <location>
        <begin position="1"/>
        <end position="70"/>
    </location>
</feature>
<name>A0A2M8LQB5_9ACTN</name>
<dbReference type="RefSeq" id="WP_100204763.1">
    <property type="nucleotide sequence ID" value="NZ_PGGW01000069.1"/>
</dbReference>
<proteinExistence type="predicted"/>
<dbReference type="EMBL" id="PGGW01000069">
    <property type="protein sequence ID" value="PJE94151.1"/>
    <property type="molecule type" value="Genomic_DNA"/>
</dbReference>
<accession>A0A2M8LQB5</accession>